<reference evidence="2 3" key="1">
    <citation type="journal article" date="2018" name="Front. Plant Sci.">
        <title>Red Clover (Trifolium pratense) and Zigzag Clover (T. medium) - A Picture of Genomic Similarities and Differences.</title>
        <authorList>
            <person name="Dluhosova J."/>
            <person name="Istvanek J."/>
            <person name="Nedelnik J."/>
            <person name="Repkova J."/>
        </authorList>
    </citation>
    <scope>NUCLEOTIDE SEQUENCE [LARGE SCALE GENOMIC DNA]</scope>
    <source>
        <strain evidence="3">cv. 10/8</strain>
        <tissue evidence="2">Leaf</tissue>
    </source>
</reference>
<organism evidence="2 3">
    <name type="scientific">Trifolium medium</name>
    <dbReference type="NCBI Taxonomy" id="97028"/>
    <lineage>
        <taxon>Eukaryota</taxon>
        <taxon>Viridiplantae</taxon>
        <taxon>Streptophyta</taxon>
        <taxon>Embryophyta</taxon>
        <taxon>Tracheophyta</taxon>
        <taxon>Spermatophyta</taxon>
        <taxon>Magnoliopsida</taxon>
        <taxon>eudicotyledons</taxon>
        <taxon>Gunneridae</taxon>
        <taxon>Pentapetalae</taxon>
        <taxon>rosids</taxon>
        <taxon>fabids</taxon>
        <taxon>Fabales</taxon>
        <taxon>Fabaceae</taxon>
        <taxon>Papilionoideae</taxon>
        <taxon>50 kb inversion clade</taxon>
        <taxon>NPAAA clade</taxon>
        <taxon>Hologalegina</taxon>
        <taxon>IRL clade</taxon>
        <taxon>Trifolieae</taxon>
        <taxon>Trifolium</taxon>
    </lineage>
</organism>
<comment type="caution">
    <text evidence="2">The sequence shown here is derived from an EMBL/GenBank/DDBJ whole genome shotgun (WGS) entry which is preliminary data.</text>
</comment>
<feature type="non-terminal residue" evidence="2">
    <location>
        <position position="1"/>
    </location>
</feature>
<feature type="compositionally biased region" description="Acidic residues" evidence="1">
    <location>
        <begin position="23"/>
        <end position="36"/>
    </location>
</feature>
<dbReference type="EMBL" id="LXQA010246456">
    <property type="protein sequence ID" value="MCI37617.1"/>
    <property type="molecule type" value="Genomic_DNA"/>
</dbReference>
<feature type="region of interest" description="Disordered" evidence="1">
    <location>
        <begin position="1"/>
        <end position="101"/>
    </location>
</feature>
<name>A0A392RMX0_9FABA</name>
<evidence type="ECO:0000313" key="2">
    <source>
        <dbReference type="EMBL" id="MCI37617.1"/>
    </source>
</evidence>
<feature type="compositionally biased region" description="Basic and acidic residues" evidence="1">
    <location>
        <begin position="37"/>
        <end position="54"/>
    </location>
</feature>
<feature type="compositionally biased region" description="Low complexity" evidence="1">
    <location>
        <begin position="68"/>
        <end position="81"/>
    </location>
</feature>
<dbReference type="AlphaFoldDB" id="A0A392RMX0"/>
<feature type="non-terminal residue" evidence="2">
    <location>
        <position position="101"/>
    </location>
</feature>
<evidence type="ECO:0000313" key="3">
    <source>
        <dbReference type="Proteomes" id="UP000265520"/>
    </source>
</evidence>
<evidence type="ECO:0000256" key="1">
    <source>
        <dbReference type="SAM" id="MobiDB-lite"/>
    </source>
</evidence>
<feature type="compositionally biased region" description="Basic residues" evidence="1">
    <location>
        <begin position="55"/>
        <end position="67"/>
    </location>
</feature>
<proteinExistence type="predicted"/>
<dbReference type="Proteomes" id="UP000265520">
    <property type="component" value="Unassembled WGS sequence"/>
</dbReference>
<protein>
    <submittedName>
        <fullName evidence="2">Uncharacterized protein</fullName>
    </submittedName>
</protein>
<accession>A0A392RMX0</accession>
<sequence>DTMSKPVAEQPKKAKKKKRNIQDEAESKDETLTDETIELKEASRTPTKEKSAEKQKKKNKKKDKTHKSNSSSSKSNLEANSTPHEETKPQQLNIGTDPPRK</sequence>
<keyword evidence="3" id="KW-1185">Reference proteome</keyword>